<evidence type="ECO:0000313" key="2">
    <source>
        <dbReference type="EMBL" id="KAK7696080.1"/>
    </source>
</evidence>
<feature type="domain" description="Aminoglycoside phosphotransferase" evidence="1">
    <location>
        <begin position="190"/>
        <end position="225"/>
    </location>
</feature>
<gene>
    <name evidence="2" type="ORF">QCA50_000722</name>
</gene>
<dbReference type="Proteomes" id="UP001385951">
    <property type="component" value="Unassembled WGS sequence"/>
</dbReference>
<accession>A0AAW0GXT1</accession>
<dbReference type="InterPro" id="IPR051678">
    <property type="entry name" value="AGP_Transferase"/>
</dbReference>
<dbReference type="InterPro" id="IPR002575">
    <property type="entry name" value="Aminoglycoside_PTrfase"/>
</dbReference>
<protein>
    <recommendedName>
        <fullName evidence="1">Aminoglycoside phosphotransferase domain-containing protein</fullName>
    </recommendedName>
</protein>
<dbReference type="PANTHER" id="PTHR21310:SF58">
    <property type="entry name" value="AMINOGLYCOSIDE PHOSPHOTRANSFERASE DOMAIN-CONTAINING PROTEIN"/>
    <property type="match status" value="1"/>
</dbReference>
<dbReference type="PANTHER" id="PTHR21310">
    <property type="entry name" value="AMINOGLYCOSIDE PHOSPHOTRANSFERASE-RELATED-RELATED"/>
    <property type="match status" value="1"/>
</dbReference>
<dbReference type="Pfam" id="PF01636">
    <property type="entry name" value="APH"/>
    <property type="match status" value="1"/>
</dbReference>
<reference evidence="2 3" key="1">
    <citation type="submission" date="2022-09" db="EMBL/GenBank/DDBJ databases">
        <authorList>
            <person name="Palmer J.M."/>
        </authorList>
    </citation>
    <scope>NUCLEOTIDE SEQUENCE [LARGE SCALE GENOMIC DNA]</scope>
    <source>
        <strain evidence="2 3">DSM 7382</strain>
    </source>
</reference>
<dbReference type="EMBL" id="JASBNA010000001">
    <property type="protein sequence ID" value="KAK7696080.1"/>
    <property type="molecule type" value="Genomic_DNA"/>
</dbReference>
<dbReference type="InterPro" id="IPR011009">
    <property type="entry name" value="Kinase-like_dom_sf"/>
</dbReference>
<comment type="caution">
    <text evidence="2">The sequence shown here is derived from an EMBL/GenBank/DDBJ whole genome shotgun (WGS) entry which is preliminary data.</text>
</comment>
<evidence type="ECO:0000313" key="3">
    <source>
        <dbReference type="Proteomes" id="UP001385951"/>
    </source>
</evidence>
<proteinExistence type="predicted"/>
<evidence type="ECO:0000259" key="1">
    <source>
        <dbReference type="Pfam" id="PF01636"/>
    </source>
</evidence>
<keyword evidence="3" id="KW-1185">Reference proteome</keyword>
<organism evidence="2 3">
    <name type="scientific">Cerrena zonata</name>
    <dbReference type="NCBI Taxonomy" id="2478898"/>
    <lineage>
        <taxon>Eukaryota</taxon>
        <taxon>Fungi</taxon>
        <taxon>Dikarya</taxon>
        <taxon>Basidiomycota</taxon>
        <taxon>Agaricomycotina</taxon>
        <taxon>Agaricomycetes</taxon>
        <taxon>Polyporales</taxon>
        <taxon>Cerrenaceae</taxon>
        <taxon>Cerrena</taxon>
    </lineage>
</organism>
<dbReference type="SUPFAM" id="SSF56112">
    <property type="entry name" value="Protein kinase-like (PK-like)"/>
    <property type="match status" value="1"/>
</dbReference>
<sequence length="275" mass="31696">MLFILRWIPARLKLWIYTSLSRLLPEEQGGAGGKVHFFKFRIPLVLKRSDRIESTEADALRFLNRVVPHLPIPKLIDSFRIDDVVYTLMTRLPGHNLTQLDREEEFTEEAMKPIVQDVLDIIEELWKVPQPAELNGQVMLSASGGGLPHPVAFHESLGGPYPSTYDCYKTMVMNMSAHPPGHFNPILKDKIVWVPTDLTMRNVLVHNGRVSGMIDWEDSGWLPRHWFLHTLRFPRPGCEGAWARYWYFTHRFEPEIEEAFDASNASGVLTYFLCP</sequence>
<name>A0AAW0GXT1_9APHY</name>
<dbReference type="AlphaFoldDB" id="A0AAW0GXT1"/>